<feature type="transmembrane region" description="Helical" evidence="5">
    <location>
        <begin position="71"/>
        <end position="92"/>
    </location>
</feature>
<keyword evidence="3 5" id="KW-1133">Transmembrane helix</keyword>
<feature type="transmembrane region" description="Helical" evidence="5">
    <location>
        <begin position="130"/>
        <end position="149"/>
    </location>
</feature>
<accession>A0A1C7P4F3</accession>
<dbReference type="Proteomes" id="UP000093111">
    <property type="component" value="Unassembled WGS sequence"/>
</dbReference>
<feature type="transmembrane region" description="Helical" evidence="5">
    <location>
        <begin position="218"/>
        <end position="241"/>
    </location>
</feature>
<evidence type="ECO:0000256" key="1">
    <source>
        <dbReference type="ARBA" id="ARBA00004141"/>
    </source>
</evidence>
<dbReference type="EMBL" id="LGLV01000005">
    <property type="protein sequence ID" value="OBZ96163.1"/>
    <property type="molecule type" value="Genomic_DNA"/>
</dbReference>
<dbReference type="InterPro" id="IPR050638">
    <property type="entry name" value="AA-Vitamin_Transporters"/>
</dbReference>
<evidence type="ECO:0000256" key="3">
    <source>
        <dbReference type="ARBA" id="ARBA00022989"/>
    </source>
</evidence>
<feature type="domain" description="EamA" evidence="6">
    <location>
        <begin position="12"/>
        <end position="144"/>
    </location>
</feature>
<gene>
    <name evidence="7" type="ORF">ADU59_07320</name>
</gene>
<feature type="transmembrane region" description="Helical" evidence="5">
    <location>
        <begin position="98"/>
        <end position="118"/>
    </location>
</feature>
<feature type="transmembrane region" description="Helical" evidence="5">
    <location>
        <begin position="155"/>
        <end position="176"/>
    </location>
</feature>
<organism evidence="7 8">
    <name type="scientific">Pararhizobium polonicum</name>
    <dbReference type="NCBI Taxonomy" id="1612624"/>
    <lineage>
        <taxon>Bacteria</taxon>
        <taxon>Pseudomonadati</taxon>
        <taxon>Pseudomonadota</taxon>
        <taxon>Alphaproteobacteria</taxon>
        <taxon>Hyphomicrobiales</taxon>
        <taxon>Rhizobiaceae</taxon>
        <taxon>Rhizobium/Agrobacterium group</taxon>
        <taxon>Pararhizobium</taxon>
    </lineage>
</organism>
<sequence>MTPDTINLKKELALLLALATLWGASYTFIKIGVETIPPITLIAARTLIAGLLLLAVIRFRGLTLPRDIATWGRFLFQACLNSAIPFTLIAWAEKTVDAGLAAILNSTTPIFAFLLTAVLSRHEPVTGRKLFGVIAGITGITLVVGLEALNGAGDALPAQLAIVAATLCYAGAAIFGRGFKALDPMMPAAGSLICGAVILVPLSLAVDRPWTLAPSMPSLLALIGLSVFSTALAFVIYFRLVHTLGSVGTTAQAYLRVPIGVAIGVVFLGESVSSTALVGLACVITGVAAMTIPVRRRAVTG</sequence>
<dbReference type="RefSeq" id="WP_068953181.1">
    <property type="nucleotide sequence ID" value="NZ_LGLV01000005.1"/>
</dbReference>
<reference evidence="7 8" key="1">
    <citation type="journal article" date="2016" name="Syst. Appl. Microbiol.">
        <title>Pararhizobium polonicum sp. nov. isolated from tumors on stone fruit rootstocks.</title>
        <authorList>
            <person name="Pulawska J."/>
            <person name="Kuzmanovic N."/>
            <person name="Willems A."/>
            <person name="Pothier J.F."/>
        </authorList>
    </citation>
    <scope>NUCLEOTIDE SEQUENCE [LARGE SCALE GENOMIC DNA]</scope>
    <source>
        <strain evidence="7 8">F5.1</strain>
    </source>
</reference>
<feature type="domain" description="EamA" evidence="6">
    <location>
        <begin position="159"/>
        <end position="290"/>
    </location>
</feature>
<evidence type="ECO:0000313" key="8">
    <source>
        <dbReference type="Proteomes" id="UP000093111"/>
    </source>
</evidence>
<keyword evidence="8" id="KW-1185">Reference proteome</keyword>
<keyword evidence="4 5" id="KW-0472">Membrane</keyword>
<evidence type="ECO:0000256" key="4">
    <source>
        <dbReference type="ARBA" id="ARBA00023136"/>
    </source>
</evidence>
<dbReference type="GO" id="GO:0016020">
    <property type="term" value="C:membrane"/>
    <property type="evidence" value="ECO:0007669"/>
    <property type="project" value="UniProtKB-SubCell"/>
</dbReference>
<protein>
    <submittedName>
        <fullName evidence="7">Membrane protein</fullName>
    </submittedName>
</protein>
<dbReference type="InterPro" id="IPR037185">
    <property type="entry name" value="EmrE-like"/>
</dbReference>
<dbReference type="AlphaFoldDB" id="A0A1C7P4F3"/>
<keyword evidence="2 5" id="KW-0812">Transmembrane</keyword>
<feature type="transmembrane region" description="Helical" evidence="5">
    <location>
        <begin position="253"/>
        <end position="269"/>
    </location>
</feature>
<dbReference type="InterPro" id="IPR000620">
    <property type="entry name" value="EamA_dom"/>
</dbReference>
<dbReference type="PANTHER" id="PTHR32322:SF9">
    <property type="entry name" value="AMINO-ACID METABOLITE EFFLUX PUMP-RELATED"/>
    <property type="match status" value="1"/>
</dbReference>
<dbReference type="Pfam" id="PF00892">
    <property type="entry name" value="EamA"/>
    <property type="match status" value="2"/>
</dbReference>
<feature type="transmembrane region" description="Helical" evidence="5">
    <location>
        <begin position="188"/>
        <end position="206"/>
    </location>
</feature>
<name>A0A1C7P4F3_9HYPH</name>
<evidence type="ECO:0000256" key="5">
    <source>
        <dbReference type="SAM" id="Phobius"/>
    </source>
</evidence>
<dbReference type="OrthoDB" id="9810556at2"/>
<feature type="transmembrane region" description="Helical" evidence="5">
    <location>
        <begin position="275"/>
        <end position="294"/>
    </location>
</feature>
<feature type="transmembrane region" description="Helical" evidence="5">
    <location>
        <begin position="39"/>
        <end position="59"/>
    </location>
</feature>
<evidence type="ECO:0000259" key="6">
    <source>
        <dbReference type="Pfam" id="PF00892"/>
    </source>
</evidence>
<evidence type="ECO:0000313" key="7">
    <source>
        <dbReference type="EMBL" id="OBZ96163.1"/>
    </source>
</evidence>
<dbReference type="STRING" id="1612624.ADU59_07320"/>
<proteinExistence type="predicted"/>
<feature type="transmembrane region" description="Helical" evidence="5">
    <location>
        <begin position="12"/>
        <end position="33"/>
    </location>
</feature>
<dbReference type="SUPFAM" id="SSF103481">
    <property type="entry name" value="Multidrug resistance efflux transporter EmrE"/>
    <property type="match status" value="2"/>
</dbReference>
<comment type="subcellular location">
    <subcellularLocation>
        <location evidence="1">Membrane</location>
        <topology evidence="1">Multi-pass membrane protein</topology>
    </subcellularLocation>
</comment>
<comment type="caution">
    <text evidence="7">The sequence shown here is derived from an EMBL/GenBank/DDBJ whole genome shotgun (WGS) entry which is preliminary data.</text>
</comment>
<dbReference type="PANTHER" id="PTHR32322">
    <property type="entry name" value="INNER MEMBRANE TRANSPORTER"/>
    <property type="match status" value="1"/>
</dbReference>
<dbReference type="PATRIC" id="fig|1612624.7.peg.1544"/>
<evidence type="ECO:0000256" key="2">
    <source>
        <dbReference type="ARBA" id="ARBA00022692"/>
    </source>
</evidence>